<evidence type="ECO:0000259" key="5">
    <source>
        <dbReference type="PROSITE" id="PS00036"/>
    </source>
</evidence>
<evidence type="ECO:0000256" key="3">
    <source>
        <dbReference type="SAM" id="Coils"/>
    </source>
</evidence>
<proteinExistence type="predicted"/>
<dbReference type="InterPro" id="IPR004827">
    <property type="entry name" value="bZIP"/>
</dbReference>
<dbReference type="CDD" id="cd14688">
    <property type="entry name" value="bZIP_YAP"/>
    <property type="match status" value="1"/>
</dbReference>
<dbReference type="SUPFAM" id="SSF57959">
    <property type="entry name" value="Leucine zipper domain"/>
    <property type="match status" value="1"/>
</dbReference>
<feature type="compositionally biased region" description="Polar residues" evidence="4">
    <location>
        <begin position="166"/>
        <end position="175"/>
    </location>
</feature>
<gene>
    <name evidence="6" type="ORF">HO173_004600</name>
</gene>
<comment type="caution">
    <text evidence="6">The sequence shown here is derived from an EMBL/GenBank/DDBJ whole genome shotgun (WGS) entry which is preliminary data.</text>
</comment>
<dbReference type="AlphaFoldDB" id="A0A8H6L6A7"/>
<dbReference type="Proteomes" id="UP000578531">
    <property type="component" value="Unassembled WGS sequence"/>
</dbReference>
<dbReference type="Pfam" id="PF00170">
    <property type="entry name" value="bZIP_1"/>
    <property type="match status" value="1"/>
</dbReference>
<feature type="compositionally biased region" description="Acidic residues" evidence="4">
    <location>
        <begin position="16"/>
        <end position="30"/>
    </location>
</feature>
<dbReference type="InterPro" id="IPR046347">
    <property type="entry name" value="bZIP_sf"/>
</dbReference>
<feature type="coiled-coil region" evidence="3">
    <location>
        <begin position="76"/>
        <end position="103"/>
    </location>
</feature>
<feature type="compositionally biased region" description="Polar residues" evidence="4">
    <location>
        <begin position="247"/>
        <end position="285"/>
    </location>
</feature>
<dbReference type="GO" id="GO:0090575">
    <property type="term" value="C:RNA polymerase II transcription regulator complex"/>
    <property type="evidence" value="ECO:0007669"/>
    <property type="project" value="TreeGrafter"/>
</dbReference>
<dbReference type="GO" id="GO:0000976">
    <property type="term" value="F:transcription cis-regulatory region binding"/>
    <property type="evidence" value="ECO:0007669"/>
    <property type="project" value="InterPro"/>
</dbReference>
<evidence type="ECO:0000256" key="1">
    <source>
        <dbReference type="ARBA" id="ARBA00004123"/>
    </source>
</evidence>
<dbReference type="OrthoDB" id="2285533at2759"/>
<dbReference type="EMBL" id="JACCJC010000015">
    <property type="protein sequence ID" value="KAF6237132.1"/>
    <property type="molecule type" value="Genomic_DNA"/>
</dbReference>
<dbReference type="PANTHER" id="PTHR40621:SF9">
    <property type="entry name" value="MEAB PROTEIN"/>
    <property type="match status" value="1"/>
</dbReference>
<keyword evidence="3" id="KW-0175">Coiled coil</keyword>
<reference evidence="6 7" key="1">
    <citation type="journal article" date="2020" name="Genomics">
        <title>Complete, high-quality genomes from long-read metagenomic sequencing of two wolf lichen thalli reveals enigmatic genome architecture.</title>
        <authorList>
            <person name="McKenzie S.K."/>
            <person name="Walston R.F."/>
            <person name="Allen J.L."/>
        </authorList>
    </citation>
    <scope>NUCLEOTIDE SEQUENCE [LARGE SCALE GENOMIC DNA]</scope>
    <source>
        <strain evidence="6">WasteWater2</strain>
    </source>
</reference>
<dbReference type="PANTHER" id="PTHR40621">
    <property type="entry name" value="TRANSCRIPTION FACTOR KAPC-RELATED"/>
    <property type="match status" value="1"/>
</dbReference>
<feature type="region of interest" description="Disordered" evidence="4">
    <location>
        <begin position="164"/>
        <end position="286"/>
    </location>
</feature>
<feature type="region of interest" description="Disordered" evidence="4">
    <location>
        <begin position="1"/>
        <end position="68"/>
    </location>
</feature>
<dbReference type="PROSITE" id="PS00036">
    <property type="entry name" value="BZIP_BASIC"/>
    <property type="match status" value="1"/>
</dbReference>
<dbReference type="RefSeq" id="XP_037166460.1">
    <property type="nucleotide sequence ID" value="XM_037306522.1"/>
</dbReference>
<evidence type="ECO:0000313" key="7">
    <source>
        <dbReference type="Proteomes" id="UP000578531"/>
    </source>
</evidence>
<protein>
    <recommendedName>
        <fullName evidence="5">BZIP domain-containing protein</fullName>
    </recommendedName>
</protein>
<dbReference type="SMART" id="SM00338">
    <property type="entry name" value="BRLZ"/>
    <property type="match status" value="1"/>
</dbReference>
<evidence type="ECO:0000256" key="4">
    <source>
        <dbReference type="SAM" id="MobiDB-lite"/>
    </source>
</evidence>
<evidence type="ECO:0000313" key="6">
    <source>
        <dbReference type="EMBL" id="KAF6237132.1"/>
    </source>
</evidence>
<comment type="subcellular location">
    <subcellularLocation>
        <location evidence="1">Nucleus</location>
    </subcellularLocation>
</comment>
<dbReference type="Gene3D" id="1.20.5.170">
    <property type="match status" value="1"/>
</dbReference>
<organism evidence="6 7">
    <name type="scientific">Letharia columbiana</name>
    <dbReference type="NCBI Taxonomy" id="112416"/>
    <lineage>
        <taxon>Eukaryota</taxon>
        <taxon>Fungi</taxon>
        <taxon>Dikarya</taxon>
        <taxon>Ascomycota</taxon>
        <taxon>Pezizomycotina</taxon>
        <taxon>Lecanoromycetes</taxon>
        <taxon>OSLEUM clade</taxon>
        <taxon>Lecanoromycetidae</taxon>
        <taxon>Lecanorales</taxon>
        <taxon>Lecanorineae</taxon>
        <taxon>Parmeliaceae</taxon>
        <taxon>Letharia</taxon>
    </lineage>
</organism>
<keyword evidence="7" id="KW-1185">Reference proteome</keyword>
<keyword evidence="2" id="KW-0539">Nucleus</keyword>
<dbReference type="GeneID" id="59286264"/>
<dbReference type="InterPro" id="IPR050936">
    <property type="entry name" value="AP-1-like"/>
</dbReference>
<accession>A0A8H6L6A7</accession>
<evidence type="ECO:0000256" key="2">
    <source>
        <dbReference type="ARBA" id="ARBA00023242"/>
    </source>
</evidence>
<name>A0A8H6L6A7_9LECA</name>
<dbReference type="GO" id="GO:0001228">
    <property type="term" value="F:DNA-binding transcription activator activity, RNA polymerase II-specific"/>
    <property type="evidence" value="ECO:0007669"/>
    <property type="project" value="TreeGrafter"/>
</dbReference>
<feature type="compositionally biased region" description="Polar residues" evidence="4">
    <location>
        <begin position="192"/>
        <end position="208"/>
    </location>
</feature>
<sequence length="307" mass="33791">MSTIEDVPAAPKIEHFEEESFSESSPDPEEQSLTQEPAQVQKRKGGRKPIYATSEERKQRNRQAQAAFRERRTEYIKQLETTIKQHEEALQSLQQNHRAAADECLMLRYKNSLLERILLEKKIDVQAELKSKAEGATVVQLPTQPLGGPQPTPVQRALLNRLGQVRRSTSGSSSRALRPHSSKSSSVLSPRLQPSQHSQIVSAVTTKSPIGIAKGGMISPSVDMKAQQPQQPPPPPESQAYPQQQPSRLSIPTSRSSMQGTTPSTADTSRSSEMGSTAGTQTSFYPSPFQAHIEQLGKLSRPLLSVI</sequence>
<feature type="domain" description="BZIP" evidence="5">
    <location>
        <begin position="57"/>
        <end position="71"/>
    </location>
</feature>